<evidence type="ECO:0000313" key="2">
    <source>
        <dbReference type="EMBL" id="CAA9532588.1"/>
    </source>
</evidence>
<accession>A0A6J4TU68</accession>
<feature type="compositionally biased region" description="Basic residues" evidence="1">
    <location>
        <begin position="62"/>
        <end position="85"/>
    </location>
</feature>
<dbReference type="AlphaFoldDB" id="A0A6J4TU68"/>
<organism evidence="2">
    <name type="scientific">uncultured Thermomicrobiales bacterium</name>
    <dbReference type="NCBI Taxonomy" id="1645740"/>
    <lineage>
        <taxon>Bacteria</taxon>
        <taxon>Pseudomonadati</taxon>
        <taxon>Thermomicrobiota</taxon>
        <taxon>Thermomicrobia</taxon>
        <taxon>Thermomicrobiales</taxon>
        <taxon>environmental samples</taxon>
    </lineage>
</organism>
<feature type="compositionally biased region" description="Basic and acidic residues" evidence="1">
    <location>
        <begin position="1"/>
        <end position="30"/>
    </location>
</feature>
<feature type="region of interest" description="Disordered" evidence="1">
    <location>
        <begin position="1"/>
        <end position="85"/>
    </location>
</feature>
<sequence length="85" mass="9680">AAWTDHRRLPHDRSGGGEAVVRRTPGDRPVLRSRGIRRVPSRRLPARAGPARQQLPAGPGRVRGRRGRSGRRHRLLARRRRARHP</sequence>
<feature type="non-terminal residue" evidence="2">
    <location>
        <position position="85"/>
    </location>
</feature>
<reference evidence="2" key="1">
    <citation type="submission" date="2020-02" db="EMBL/GenBank/DDBJ databases">
        <authorList>
            <person name="Meier V. D."/>
        </authorList>
    </citation>
    <scope>NUCLEOTIDE SEQUENCE</scope>
    <source>
        <strain evidence="2">AVDCRST_MAG59</strain>
    </source>
</reference>
<gene>
    <name evidence="2" type="ORF">AVDCRST_MAG59-1</name>
</gene>
<feature type="non-terminal residue" evidence="2">
    <location>
        <position position="1"/>
    </location>
</feature>
<feature type="compositionally biased region" description="Basic residues" evidence="1">
    <location>
        <begin position="34"/>
        <end position="45"/>
    </location>
</feature>
<dbReference type="EMBL" id="CADCWF010000001">
    <property type="protein sequence ID" value="CAA9532588.1"/>
    <property type="molecule type" value="Genomic_DNA"/>
</dbReference>
<protein>
    <submittedName>
        <fullName evidence="2">Dioxygenase</fullName>
    </submittedName>
</protein>
<keyword evidence="2" id="KW-0223">Dioxygenase</keyword>
<keyword evidence="2" id="KW-0560">Oxidoreductase</keyword>
<name>A0A6J4TU68_9BACT</name>
<proteinExistence type="predicted"/>
<dbReference type="GO" id="GO:0051213">
    <property type="term" value="F:dioxygenase activity"/>
    <property type="evidence" value="ECO:0007669"/>
    <property type="project" value="UniProtKB-KW"/>
</dbReference>
<evidence type="ECO:0000256" key="1">
    <source>
        <dbReference type="SAM" id="MobiDB-lite"/>
    </source>
</evidence>